<dbReference type="InterPro" id="IPR017441">
    <property type="entry name" value="Protein_kinase_ATP_BS"/>
</dbReference>
<proteinExistence type="inferred from homology"/>
<evidence type="ECO:0000256" key="12">
    <source>
        <dbReference type="ARBA" id="ARBA00022989"/>
    </source>
</evidence>
<gene>
    <name evidence="20" type="ORF">SI8410_09013880</name>
</gene>
<dbReference type="Gene3D" id="3.30.200.20">
    <property type="entry name" value="Phosphorylase Kinase, domain 1"/>
    <property type="match status" value="1"/>
</dbReference>
<evidence type="ECO:0000256" key="14">
    <source>
        <dbReference type="ARBA" id="ARBA00023170"/>
    </source>
</evidence>
<dbReference type="PANTHER" id="PTHR27007">
    <property type="match status" value="1"/>
</dbReference>
<dbReference type="InterPro" id="IPR011009">
    <property type="entry name" value="Kinase-like_dom_sf"/>
</dbReference>
<name>A0A7I8L0B3_SPIIN</name>
<dbReference type="AlphaFoldDB" id="A0A7I8L0B3"/>
<feature type="domain" description="Protein kinase" evidence="19">
    <location>
        <begin position="347"/>
        <end position="620"/>
    </location>
</feature>
<sequence length="659" mass="71350">MPTLWTLALALASAFLLAAQAQPQPSSPPVISFTSFPSNSCDTGGPLNCMQDSSVHDGCIAMVREDGNNGDTMLLINNKGRVLFGRPVITWPASFDTNFTVLFRRRAKSIGYGEGMAFVMTADMRQSPSGSSGGFLGLFNHSTSGSTTGQLAVEIDLWSNEVDPENGHVGVDTTAIYSDATAPLSAANVSLSEEKPMTFRVNYDGWTKNLQVSAGYAYEGPLKNILNYSIVIAKIAPVYVGFAAASGPATLNSASLRVLSWNFSSTILPPESLDNGSSKRDKKIGSILTIVLSTVIGVPLVGMLLLLGMREAREWKRWRALEALSKKAISAPKMYTYATLSRATRRFSSANLLGKGGFGSVYKGHLSNPPSMVAVKKISSNSKQGEREYFAEICTIGRLRHKNIVQLQGWCHRAKSLLLVYEFMPNGSLDRHIAAGTLDWPTRHRILLGLASALLYLHEECGGTVVHRDVKPNNVLLDADFEAHLGDFGLARLAQGTGRTTSTTVLAGTIGYLAPEFGYTGKATPESDVFSYGVVVLEVVCGRMSLLGLDDNNLLDHVWDLYTSGRLLQVVDSRLESQFDEEEVRRTLLVGLMCSHPNPASRPRSRQVVQILGNSNEPLMEIPENRPDIIIPSSSMTTTGFDGVMIVSTSMKTPMPASP</sequence>
<dbReference type="PROSITE" id="PS00108">
    <property type="entry name" value="PROTEIN_KINASE_ST"/>
    <property type="match status" value="1"/>
</dbReference>
<dbReference type="SMART" id="SM00220">
    <property type="entry name" value="S_TKc"/>
    <property type="match status" value="1"/>
</dbReference>
<evidence type="ECO:0000256" key="5">
    <source>
        <dbReference type="ARBA" id="ARBA00022679"/>
    </source>
</evidence>
<dbReference type="GO" id="GO:0002229">
    <property type="term" value="P:defense response to oomycetes"/>
    <property type="evidence" value="ECO:0007669"/>
    <property type="project" value="UniProtKB-ARBA"/>
</dbReference>
<dbReference type="Proteomes" id="UP000663760">
    <property type="component" value="Chromosome 9"/>
</dbReference>
<evidence type="ECO:0000256" key="7">
    <source>
        <dbReference type="ARBA" id="ARBA00022729"/>
    </source>
</evidence>
<evidence type="ECO:0000256" key="15">
    <source>
        <dbReference type="ARBA" id="ARBA00023180"/>
    </source>
</evidence>
<dbReference type="FunFam" id="1.10.510.10:FF:000240">
    <property type="entry name" value="Lectin-domain containing receptor kinase A4.3"/>
    <property type="match status" value="1"/>
</dbReference>
<keyword evidence="5" id="KW-0808">Transferase</keyword>
<comment type="subcellular location">
    <subcellularLocation>
        <location evidence="1">Cell membrane</location>
        <topology evidence="1">Single-pass type I membrane protein</topology>
    </subcellularLocation>
</comment>
<dbReference type="Pfam" id="PF00069">
    <property type="entry name" value="Pkinase"/>
    <property type="match status" value="1"/>
</dbReference>
<dbReference type="GO" id="GO:0005524">
    <property type="term" value="F:ATP binding"/>
    <property type="evidence" value="ECO:0007669"/>
    <property type="project" value="UniProtKB-UniRule"/>
</dbReference>
<keyword evidence="12 17" id="KW-1133">Transmembrane helix</keyword>
<dbReference type="InterPro" id="IPR001220">
    <property type="entry name" value="Legume_lectin_dom"/>
</dbReference>
<dbReference type="FunFam" id="3.30.200.20:FF:000178">
    <property type="entry name" value="serine/threonine-protein kinase PBS1-like"/>
    <property type="match status" value="1"/>
</dbReference>
<comment type="similarity">
    <text evidence="3">In the C-terminal section; belongs to the protein kinase superfamily. Ser/Thr protein kinase family.</text>
</comment>
<dbReference type="SUPFAM" id="SSF56112">
    <property type="entry name" value="Protein kinase-like (PK-like)"/>
    <property type="match status" value="1"/>
</dbReference>
<evidence type="ECO:0000256" key="16">
    <source>
        <dbReference type="PROSITE-ProRule" id="PRU10141"/>
    </source>
</evidence>
<keyword evidence="11 16" id="KW-0067">ATP-binding</keyword>
<dbReference type="Gene3D" id="1.10.510.10">
    <property type="entry name" value="Transferase(Phosphotransferase) domain 1"/>
    <property type="match status" value="1"/>
</dbReference>
<keyword evidence="4" id="KW-1003">Cell membrane</keyword>
<dbReference type="CDD" id="cd06899">
    <property type="entry name" value="lectin_legume_LecRK_Arcelin_ConA"/>
    <property type="match status" value="1"/>
</dbReference>
<evidence type="ECO:0000313" key="21">
    <source>
        <dbReference type="Proteomes" id="UP000663760"/>
    </source>
</evidence>
<evidence type="ECO:0000256" key="18">
    <source>
        <dbReference type="SAM" id="SignalP"/>
    </source>
</evidence>
<keyword evidence="14" id="KW-0675">Receptor</keyword>
<dbReference type="InterPro" id="IPR000719">
    <property type="entry name" value="Prot_kinase_dom"/>
</dbReference>
<keyword evidence="6 17" id="KW-0812">Transmembrane</keyword>
<dbReference type="SUPFAM" id="SSF49899">
    <property type="entry name" value="Concanavalin A-like lectins/glucanases"/>
    <property type="match status" value="1"/>
</dbReference>
<evidence type="ECO:0000256" key="2">
    <source>
        <dbReference type="ARBA" id="ARBA00008536"/>
    </source>
</evidence>
<dbReference type="GO" id="GO:0004672">
    <property type="term" value="F:protein kinase activity"/>
    <property type="evidence" value="ECO:0007669"/>
    <property type="project" value="InterPro"/>
</dbReference>
<dbReference type="GO" id="GO:0030246">
    <property type="term" value="F:carbohydrate binding"/>
    <property type="evidence" value="ECO:0007669"/>
    <property type="project" value="UniProtKB-KW"/>
</dbReference>
<protein>
    <recommendedName>
        <fullName evidence="19">Protein kinase domain-containing protein</fullName>
    </recommendedName>
</protein>
<dbReference type="InterPro" id="IPR050528">
    <property type="entry name" value="L-type_Lectin-RKs"/>
</dbReference>
<evidence type="ECO:0000313" key="20">
    <source>
        <dbReference type="EMBL" id="CAA7403202.1"/>
    </source>
</evidence>
<dbReference type="GO" id="GO:0005886">
    <property type="term" value="C:plasma membrane"/>
    <property type="evidence" value="ECO:0007669"/>
    <property type="project" value="UniProtKB-SubCell"/>
</dbReference>
<feature type="transmembrane region" description="Helical" evidence="17">
    <location>
        <begin position="287"/>
        <end position="309"/>
    </location>
</feature>
<evidence type="ECO:0000259" key="19">
    <source>
        <dbReference type="PROSITE" id="PS50011"/>
    </source>
</evidence>
<keyword evidence="13 17" id="KW-0472">Membrane</keyword>
<feature type="binding site" evidence="16">
    <location>
        <position position="377"/>
    </location>
    <ligand>
        <name>ATP</name>
        <dbReference type="ChEBI" id="CHEBI:30616"/>
    </ligand>
</feature>
<comment type="similarity">
    <text evidence="2">In the N-terminal section; belongs to the leguminous lectin family.</text>
</comment>
<evidence type="ECO:0000256" key="3">
    <source>
        <dbReference type="ARBA" id="ARBA00010217"/>
    </source>
</evidence>
<evidence type="ECO:0000256" key="13">
    <source>
        <dbReference type="ARBA" id="ARBA00023136"/>
    </source>
</evidence>
<keyword evidence="15" id="KW-0325">Glycoprotein</keyword>
<dbReference type="OrthoDB" id="1925696at2759"/>
<keyword evidence="8" id="KW-0430">Lectin</keyword>
<keyword evidence="7 18" id="KW-0732">Signal</keyword>
<accession>A0A7I8L0B3</accession>
<evidence type="ECO:0000256" key="8">
    <source>
        <dbReference type="ARBA" id="ARBA00022734"/>
    </source>
</evidence>
<evidence type="ECO:0000256" key="4">
    <source>
        <dbReference type="ARBA" id="ARBA00022475"/>
    </source>
</evidence>
<keyword evidence="10" id="KW-0418">Kinase</keyword>
<dbReference type="CDD" id="cd14066">
    <property type="entry name" value="STKc_IRAK"/>
    <property type="match status" value="1"/>
</dbReference>
<dbReference type="PROSITE" id="PS50011">
    <property type="entry name" value="PROTEIN_KINASE_DOM"/>
    <property type="match status" value="1"/>
</dbReference>
<evidence type="ECO:0000256" key="10">
    <source>
        <dbReference type="ARBA" id="ARBA00022777"/>
    </source>
</evidence>
<reference evidence="20" key="1">
    <citation type="submission" date="2020-02" db="EMBL/GenBank/DDBJ databases">
        <authorList>
            <person name="Scholz U."/>
            <person name="Mascher M."/>
            <person name="Fiebig A."/>
        </authorList>
    </citation>
    <scope>NUCLEOTIDE SEQUENCE</scope>
</reference>
<keyword evidence="9 16" id="KW-0547">Nucleotide-binding</keyword>
<dbReference type="InterPro" id="IPR013320">
    <property type="entry name" value="ConA-like_dom_sf"/>
</dbReference>
<dbReference type="Pfam" id="PF00139">
    <property type="entry name" value="Lectin_legB"/>
    <property type="match status" value="1"/>
</dbReference>
<evidence type="ECO:0000256" key="6">
    <source>
        <dbReference type="ARBA" id="ARBA00022692"/>
    </source>
</evidence>
<dbReference type="Gene3D" id="2.60.120.200">
    <property type="match status" value="1"/>
</dbReference>
<dbReference type="EMBL" id="LR746272">
    <property type="protein sequence ID" value="CAA7403202.1"/>
    <property type="molecule type" value="Genomic_DNA"/>
</dbReference>
<evidence type="ECO:0000256" key="11">
    <source>
        <dbReference type="ARBA" id="ARBA00022840"/>
    </source>
</evidence>
<dbReference type="InterPro" id="IPR008271">
    <property type="entry name" value="Ser/Thr_kinase_AS"/>
</dbReference>
<dbReference type="PROSITE" id="PS00107">
    <property type="entry name" value="PROTEIN_KINASE_ATP"/>
    <property type="match status" value="1"/>
</dbReference>
<keyword evidence="21" id="KW-1185">Reference proteome</keyword>
<evidence type="ECO:0000256" key="1">
    <source>
        <dbReference type="ARBA" id="ARBA00004251"/>
    </source>
</evidence>
<evidence type="ECO:0000256" key="9">
    <source>
        <dbReference type="ARBA" id="ARBA00022741"/>
    </source>
</evidence>
<evidence type="ECO:0000256" key="17">
    <source>
        <dbReference type="SAM" id="Phobius"/>
    </source>
</evidence>
<organism evidence="20 21">
    <name type="scientific">Spirodela intermedia</name>
    <name type="common">Intermediate duckweed</name>
    <dbReference type="NCBI Taxonomy" id="51605"/>
    <lineage>
        <taxon>Eukaryota</taxon>
        <taxon>Viridiplantae</taxon>
        <taxon>Streptophyta</taxon>
        <taxon>Embryophyta</taxon>
        <taxon>Tracheophyta</taxon>
        <taxon>Spermatophyta</taxon>
        <taxon>Magnoliopsida</taxon>
        <taxon>Liliopsida</taxon>
        <taxon>Araceae</taxon>
        <taxon>Lemnoideae</taxon>
        <taxon>Spirodela</taxon>
    </lineage>
</organism>
<feature type="chain" id="PRO_5029807821" description="Protein kinase domain-containing protein" evidence="18">
    <location>
        <begin position="22"/>
        <end position="659"/>
    </location>
</feature>
<feature type="signal peptide" evidence="18">
    <location>
        <begin position="1"/>
        <end position="21"/>
    </location>
</feature>